<organism evidence="2 3">
    <name type="scientific">Alloprevotella rava</name>
    <dbReference type="NCBI Taxonomy" id="671218"/>
    <lineage>
        <taxon>Bacteria</taxon>
        <taxon>Pseudomonadati</taxon>
        <taxon>Bacteroidota</taxon>
        <taxon>Bacteroidia</taxon>
        <taxon>Bacteroidales</taxon>
        <taxon>Prevotellaceae</taxon>
        <taxon>Alloprevotella</taxon>
    </lineage>
</organism>
<proteinExistence type="predicted"/>
<dbReference type="AlphaFoldDB" id="A0A7W5UKU6"/>
<accession>A0A7W5UKU6</accession>
<dbReference type="RefSeq" id="WP_183694088.1">
    <property type="nucleotide sequence ID" value="NZ_JACICA010000001.1"/>
</dbReference>
<dbReference type="Proteomes" id="UP000541425">
    <property type="component" value="Unassembled WGS sequence"/>
</dbReference>
<reference evidence="2 3" key="1">
    <citation type="submission" date="2020-08" db="EMBL/GenBank/DDBJ databases">
        <title>Genomic Encyclopedia of Type Strains, Phase IV (KMG-IV): sequencing the most valuable type-strain genomes for metagenomic binning, comparative biology and taxonomic classification.</title>
        <authorList>
            <person name="Goeker M."/>
        </authorList>
    </citation>
    <scope>NUCLEOTIDE SEQUENCE [LARGE SCALE GENOMIC DNA]</scope>
    <source>
        <strain evidence="2 3">DSM 22548</strain>
    </source>
</reference>
<protein>
    <recommendedName>
        <fullName evidence="4">Toxin PIN</fullName>
    </recommendedName>
</protein>
<evidence type="ECO:0000256" key="1">
    <source>
        <dbReference type="SAM" id="MobiDB-lite"/>
    </source>
</evidence>
<dbReference type="EMBL" id="JACICA010000001">
    <property type="protein sequence ID" value="MBB3701892.1"/>
    <property type="molecule type" value="Genomic_DNA"/>
</dbReference>
<evidence type="ECO:0000313" key="2">
    <source>
        <dbReference type="EMBL" id="MBB3701892.1"/>
    </source>
</evidence>
<sequence length="67" mass="7273">MKTKIYLKPEVEVLTVDLQSHFLDLSVPIGPGPGPGGGGQTRKEIFEDEDSSGKQPGVPSNHNLWED</sequence>
<name>A0A7W5UKU6_9BACT</name>
<feature type="compositionally biased region" description="Polar residues" evidence="1">
    <location>
        <begin position="58"/>
        <end position="67"/>
    </location>
</feature>
<gene>
    <name evidence="2" type="ORF">FHS60_000334</name>
</gene>
<evidence type="ECO:0000313" key="3">
    <source>
        <dbReference type="Proteomes" id="UP000541425"/>
    </source>
</evidence>
<comment type="caution">
    <text evidence="2">The sequence shown here is derived from an EMBL/GenBank/DDBJ whole genome shotgun (WGS) entry which is preliminary data.</text>
</comment>
<feature type="region of interest" description="Disordered" evidence="1">
    <location>
        <begin position="28"/>
        <end position="67"/>
    </location>
</feature>
<evidence type="ECO:0008006" key="4">
    <source>
        <dbReference type="Google" id="ProtNLM"/>
    </source>
</evidence>